<keyword evidence="9 10" id="KW-0472">Membrane</keyword>
<proteinExistence type="inferred from homology"/>
<keyword evidence="6" id="KW-0560">Oxidoreductase</keyword>
<dbReference type="PANTHER" id="PTHR11351:SF3">
    <property type="entry name" value="BLL4393 PROTEIN"/>
    <property type="match status" value="1"/>
</dbReference>
<evidence type="ECO:0000313" key="13">
    <source>
        <dbReference type="Proteomes" id="UP001165042"/>
    </source>
</evidence>
<evidence type="ECO:0000256" key="10">
    <source>
        <dbReference type="SAM" id="Phobius"/>
    </source>
</evidence>
<comment type="similarity">
    <text evidence="2">Belongs to the fatty acid desaturase type 2 family.</text>
</comment>
<dbReference type="GO" id="GO:0006631">
    <property type="term" value="P:fatty acid metabolic process"/>
    <property type="evidence" value="ECO:0007669"/>
    <property type="project" value="UniProtKB-KW"/>
</dbReference>
<dbReference type="RefSeq" id="WP_285612064.1">
    <property type="nucleotide sequence ID" value="NZ_BSSD01000007.1"/>
</dbReference>
<evidence type="ECO:0000256" key="9">
    <source>
        <dbReference type="ARBA" id="ARBA00023136"/>
    </source>
</evidence>
<keyword evidence="5 10" id="KW-1133">Transmembrane helix</keyword>
<organism evidence="12 13">
    <name type="scientific">Actinokineospora globicatena</name>
    <dbReference type="NCBI Taxonomy" id="103729"/>
    <lineage>
        <taxon>Bacteria</taxon>
        <taxon>Bacillati</taxon>
        <taxon>Actinomycetota</taxon>
        <taxon>Actinomycetes</taxon>
        <taxon>Pseudonocardiales</taxon>
        <taxon>Pseudonocardiaceae</taxon>
        <taxon>Actinokineospora</taxon>
    </lineage>
</organism>
<evidence type="ECO:0000313" key="12">
    <source>
        <dbReference type="EMBL" id="GLW93797.1"/>
    </source>
</evidence>
<evidence type="ECO:0000259" key="11">
    <source>
        <dbReference type="Pfam" id="PF00487"/>
    </source>
</evidence>
<feature type="transmembrane region" description="Helical" evidence="10">
    <location>
        <begin position="177"/>
        <end position="200"/>
    </location>
</feature>
<gene>
    <name evidence="12" type="primary">desC</name>
    <name evidence="12" type="ORF">Aglo03_46130</name>
</gene>
<evidence type="ECO:0000256" key="3">
    <source>
        <dbReference type="ARBA" id="ARBA00022692"/>
    </source>
</evidence>
<dbReference type="GO" id="GO:0016020">
    <property type="term" value="C:membrane"/>
    <property type="evidence" value="ECO:0007669"/>
    <property type="project" value="UniProtKB-SubCell"/>
</dbReference>
<dbReference type="Pfam" id="PF00487">
    <property type="entry name" value="FA_desaturase"/>
    <property type="match status" value="1"/>
</dbReference>
<accession>A0A9W6V9Z4</accession>
<dbReference type="EMBL" id="BSSD01000007">
    <property type="protein sequence ID" value="GLW93797.1"/>
    <property type="molecule type" value="Genomic_DNA"/>
</dbReference>
<protein>
    <submittedName>
        <fullName evidence="12">Stearoyl-CoA desaturase</fullName>
    </submittedName>
</protein>
<keyword evidence="13" id="KW-1185">Reference proteome</keyword>
<dbReference type="Proteomes" id="UP001165042">
    <property type="component" value="Unassembled WGS sequence"/>
</dbReference>
<keyword evidence="4" id="KW-0276">Fatty acid metabolism</keyword>
<reference evidence="12" key="1">
    <citation type="submission" date="2023-02" db="EMBL/GenBank/DDBJ databases">
        <title>Actinokineospora globicatena NBRC 15670.</title>
        <authorList>
            <person name="Ichikawa N."/>
            <person name="Sato H."/>
            <person name="Tonouchi N."/>
        </authorList>
    </citation>
    <scope>NUCLEOTIDE SEQUENCE</scope>
    <source>
        <strain evidence="12">NBRC 15670</strain>
    </source>
</reference>
<keyword evidence="8" id="KW-0443">Lipid metabolism</keyword>
<dbReference type="GO" id="GO:0016717">
    <property type="term" value="F:oxidoreductase activity, acting on paired donors, with oxidation of a pair of donors resulting in the reduction of molecular oxygen to two molecules of water"/>
    <property type="evidence" value="ECO:0007669"/>
    <property type="project" value="InterPro"/>
</dbReference>
<name>A0A9W6V9Z4_9PSEU</name>
<dbReference type="AlphaFoldDB" id="A0A9W6V9Z4"/>
<sequence length="310" mass="34672">MTATVEGSAGPKPMFGAPRAHWPQVGTYLFILVPFAALVAAVPLAWGWGLGWVDVALAAFFYTFTCLGVTVGFHRYFTHGSFKATRALRVGLAVVGSMALQGPVLHWVADHRRHHAFADREGDPHSPWLFGTSPAALAKGFWHAHMGWVFDRNLTNAERFAPDMLADPDMRRVHRQFGLWTAVTLLAPALLGALITWSWWGGVTAFFWAGLVRVSFLHHVTWSVNSVCHMIGERPFRSRDKATNFWPLAVLSMGEAWHNLHHADPTSARHGVQRGQVDISARVIWLFEKLGWATEVRWPTQERLAKLTAK</sequence>
<feature type="transmembrane region" description="Helical" evidence="10">
    <location>
        <begin position="55"/>
        <end position="77"/>
    </location>
</feature>
<evidence type="ECO:0000256" key="8">
    <source>
        <dbReference type="ARBA" id="ARBA00023098"/>
    </source>
</evidence>
<dbReference type="InterPro" id="IPR005804">
    <property type="entry name" value="FA_desaturase_dom"/>
</dbReference>
<evidence type="ECO:0000256" key="6">
    <source>
        <dbReference type="ARBA" id="ARBA00023002"/>
    </source>
</evidence>
<evidence type="ECO:0000256" key="4">
    <source>
        <dbReference type="ARBA" id="ARBA00022832"/>
    </source>
</evidence>
<comment type="caution">
    <text evidence="12">The sequence shown here is derived from an EMBL/GenBank/DDBJ whole genome shotgun (WGS) entry which is preliminary data.</text>
</comment>
<evidence type="ECO:0000256" key="5">
    <source>
        <dbReference type="ARBA" id="ARBA00022989"/>
    </source>
</evidence>
<feature type="domain" description="Fatty acid desaturase" evidence="11">
    <location>
        <begin position="51"/>
        <end position="266"/>
    </location>
</feature>
<dbReference type="InterPro" id="IPR015876">
    <property type="entry name" value="Acyl-CoA_DS"/>
</dbReference>
<dbReference type="PANTHER" id="PTHR11351">
    <property type="entry name" value="ACYL-COA DESATURASE"/>
    <property type="match status" value="1"/>
</dbReference>
<evidence type="ECO:0000256" key="2">
    <source>
        <dbReference type="ARBA" id="ARBA00008749"/>
    </source>
</evidence>
<dbReference type="PRINTS" id="PR00075">
    <property type="entry name" value="FACDDSATRASE"/>
</dbReference>
<evidence type="ECO:0000256" key="7">
    <source>
        <dbReference type="ARBA" id="ARBA00023004"/>
    </source>
</evidence>
<feature type="transmembrane region" description="Helical" evidence="10">
    <location>
        <begin position="28"/>
        <end position="49"/>
    </location>
</feature>
<keyword evidence="7" id="KW-0408">Iron</keyword>
<keyword evidence="3 10" id="KW-0812">Transmembrane</keyword>
<evidence type="ECO:0000256" key="1">
    <source>
        <dbReference type="ARBA" id="ARBA00004141"/>
    </source>
</evidence>
<dbReference type="CDD" id="cd03505">
    <property type="entry name" value="Delta9-FADS-like"/>
    <property type="match status" value="1"/>
</dbReference>
<comment type="subcellular location">
    <subcellularLocation>
        <location evidence="1">Membrane</location>
        <topology evidence="1">Multi-pass membrane protein</topology>
    </subcellularLocation>
</comment>